<keyword evidence="1" id="KW-1133">Transmembrane helix</keyword>
<keyword evidence="1" id="KW-0472">Membrane</keyword>
<proteinExistence type="predicted"/>
<comment type="caution">
    <text evidence="2">The sequence shown here is derived from an EMBL/GenBank/DDBJ whole genome shotgun (WGS) entry which is preliminary data.</text>
</comment>
<dbReference type="RefSeq" id="WP_274321978.1">
    <property type="nucleotide sequence ID" value="NZ_CP118158.1"/>
</dbReference>
<feature type="transmembrane region" description="Helical" evidence="1">
    <location>
        <begin position="241"/>
        <end position="263"/>
    </location>
</feature>
<gene>
    <name evidence="2" type="ORF">ACFQMA_13810</name>
</gene>
<reference evidence="2 3" key="1">
    <citation type="journal article" date="2019" name="Int. J. Syst. Evol. Microbiol.">
        <title>The Global Catalogue of Microorganisms (GCM) 10K type strain sequencing project: providing services to taxonomists for standard genome sequencing and annotation.</title>
        <authorList>
            <consortium name="The Broad Institute Genomics Platform"/>
            <consortium name="The Broad Institute Genome Sequencing Center for Infectious Disease"/>
            <person name="Wu L."/>
            <person name="Ma J."/>
        </authorList>
    </citation>
    <scope>NUCLEOTIDE SEQUENCE [LARGE SCALE GENOMIC DNA]</scope>
    <source>
        <strain evidence="2 3">XZYJT29</strain>
    </source>
</reference>
<sequence length="266" mass="27519">MTSDEGANAARLLTFDAYTDDTAPDYDGLAVAYVTVVSALLVAMTVGVVWVLEDGVVGRLAADGFGYGGPFESVVVGFGVLAVSAAVLAAGRYASVRAIDGNHAPTAVGVTLVQVAVYGVLATVALEVFVVIVTDRLLLVGGAAATGLAVLGALAVLATDWDLSWTASAAVVVLGIAGLLALVSAFVWDASTDGLLWWTYLRIWDVIKYVCAPAFFGLAYVHDVWRVSERGLSPTVGAMATYTAVAGLFLIPIEYVVGAVKLAREN</sequence>
<dbReference type="EMBL" id="JBHTAS010000001">
    <property type="protein sequence ID" value="MFC7140895.1"/>
    <property type="molecule type" value="Genomic_DNA"/>
</dbReference>
<evidence type="ECO:0000313" key="2">
    <source>
        <dbReference type="EMBL" id="MFC7140895.1"/>
    </source>
</evidence>
<name>A0ABD5Y0H4_9EURY</name>
<feature type="transmembrane region" description="Helical" evidence="1">
    <location>
        <begin position="200"/>
        <end position="221"/>
    </location>
</feature>
<evidence type="ECO:0000313" key="3">
    <source>
        <dbReference type="Proteomes" id="UP001596432"/>
    </source>
</evidence>
<dbReference type="GeneID" id="78821201"/>
<keyword evidence="3" id="KW-1185">Reference proteome</keyword>
<evidence type="ECO:0008006" key="4">
    <source>
        <dbReference type="Google" id="ProtNLM"/>
    </source>
</evidence>
<feature type="transmembrane region" description="Helical" evidence="1">
    <location>
        <begin position="30"/>
        <end position="52"/>
    </location>
</feature>
<feature type="transmembrane region" description="Helical" evidence="1">
    <location>
        <begin position="165"/>
        <end position="188"/>
    </location>
</feature>
<feature type="transmembrane region" description="Helical" evidence="1">
    <location>
        <begin position="137"/>
        <end position="159"/>
    </location>
</feature>
<feature type="transmembrane region" description="Helical" evidence="1">
    <location>
        <begin position="106"/>
        <end position="130"/>
    </location>
</feature>
<feature type="transmembrane region" description="Helical" evidence="1">
    <location>
        <begin position="73"/>
        <end position="94"/>
    </location>
</feature>
<dbReference type="Proteomes" id="UP001596432">
    <property type="component" value="Unassembled WGS sequence"/>
</dbReference>
<protein>
    <recommendedName>
        <fullName evidence="4">ABC-2 type transport system permease protein</fullName>
    </recommendedName>
</protein>
<organism evidence="2 3">
    <name type="scientific">Halosimplex aquaticum</name>
    <dbReference type="NCBI Taxonomy" id="3026162"/>
    <lineage>
        <taxon>Archaea</taxon>
        <taxon>Methanobacteriati</taxon>
        <taxon>Methanobacteriota</taxon>
        <taxon>Stenosarchaea group</taxon>
        <taxon>Halobacteria</taxon>
        <taxon>Halobacteriales</taxon>
        <taxon>Haloarculaceae</taxon>
        <taxon>Halosimplex</taxon>
    </lineage>
</organism>
<accession>A0ABD5Y0H4</accession>
<dbReference type="AlphaFoldDB" id="A0ABD5Y0H4"/>
<keyword evidence="1" id="KW-0812">Transmembrane</keyword>
<evidence type="ECO:0000256" key="1">
    <source>
        <dbReference type="SAM" id="Phobius"/>
    </source>
</evidence>